<dbReference type="AlphaFoldDB" id="A0AAN9ET85"/>
<keyword evidence="2" id="KW-1185">Reference proteome</keyword>
<evidence type="ECO:0000313" key="1">
    <source>
        <dbReference type="EMBL" id="KAK7262759.1"/>
    </source>
</evidence>
<proteinExistence type="predicted"/>
<accession>A0AAN9ET85</accession>
<name>A0AAN9ET85_CLITE</name>
<evidence type="ECO:0000313" key="2">
    <source>
        <dbReference type="Proteomes" id="UP001359559"/>
    </source>
</evidence>
<gene>
    <name evidence="1" type="ORF">RJT34_30339</name>
</gene>
<dbReference type="Proteomes" id="UP001359559">
    <property type="component" value="Unassembled WGS sequence"/>
</dbReference>
<protein>
    <submittedName>
        <fullName evidence="1">Uncharacterized protein</fullName>
    </submittedName>
</protein>
<comment type="caution">
    <text evidence="1">The sequence shown here is derived from an EMBL/GenBank/DDBJ whole genome shotgun (WGS) entry which is preliminary data.</text>
</comment>
<organism evidence="1 2">
    <name type="scientific">Clitoria ternatea</name>
    <name type="common">Butterfly pea</name>
    <dbReference type="NCBI Taxonomy" id="43366"/>
    <lineage>
        <taxon>Eukaryota</taxon>
        <taxon>Viridiplantae</taxon>
        <taxon>Streptophyta</taxon>
        <taxon>Embryophyta</taxon>
        <taxon>Tracheophyta</taxon>
        <taxon>Spermatophyta</taxon>
        <taxon>Magnoliopsida</taxon>
        <taxon>eudicotyledons</taxon>
        <taxon>Gunneridae</taxon>
        <taxon>Pentapetalae</taxon>
        <taxon>rosids</taxon>
        <taxon>fabids</taxon>
        <taxon>Fabales</taxon>
        <taxon>Fabaceae</taxon>
        <taxon>Papilionoideae</taxon>
        <taxon>50 kb inversion clade</taxon>
        <taxon>NPAAA clade</taxon>
        <taxon>indigoferoid/millettioid clade</taxon>
        <taxon>Phaseoleae</taxon>
        <taxon>Clitoria</taxon>
    </lineage>
</organism>
<sequence>MLKQKAEIHEDTCFRDLSRENAKEDVIFIKDALTDNQSAQNSSVLPRVAIEDGSSSEGHIVELSNSHPHCSTSPNFQQNVGNVEKTYNESSVSKKKELLIIGNQMDTEALFSKSEASMFAIGDNNTSTVSKGNSDSRAGDSSSLGAVASIKSCILGEATQVTDNKSPYKQGDHENFCRDVSVIDQESEKAPFDSSLMRCDVDQSHLVETGVNHYEVQGVMPVGSDSVDEKEDSESKIADEARISLELFSLHPLNRKLLLVLLIRN</sequence>
<dbReference type="EMBL" id="JAYKXN010000008">
    <property type="protein sequence ID" value="KAK7262759.1"/>
    <property type="molecule type" value="Genomic_DNA"/>
</dbReference>
<reference evidence="1 2" key="1">
    <citation type="submission" date="2024-01" db="EMBL/GenBank/DDBJ databases">
        <title>The genomes of 5 underutilized Papilionoideae crops provide insights into root nodulation and disease resistance.</title>
        <authorList>
            <person name="Yuan L."/>
        </authorList>
    </citation>
    <scope>NUCLEOTIDE SEQUENCE [LARGE SCALE GENOMIC DNA]</scope>
    <source>
        <strain evidence="1">LY-2023</strain>
        <tissue evidence="1">Leaf</tissue>
    </source>
</reference>